<accession>A0A0E9X0D3</accession>
<name>A0A0E9X0D3_ANGAN</name>
<dbReference type="EMBL" id="GBXM01012676">
    <property type="protein sequence ID" value="JAH95901.1"/>
    <property type="molecule type" value="Transcribed_RNA"/>
</dbReference>
<organism evidence="1">
    <name type="scientific">Anguilla anguilla</name>
    <name type="common">European freshwater eel</name>
    <name type="synonym">Muraena anguilla</name>
    <dbReference type="NCBI Taxonomy" id="7936"/>
    <lineage>
        <taxon>Eukaryota</taxon>
        <taxon>Metazoa</taxon>
        <taxon>Chordata</taxon>
        <taxon>Craniata</taxon>
        <taxon>Vertebrata</taxon>
        <taxon>Euteleostomi</taxon>
        <taxon>Actinopterygii</taxon>
        <taxon>Neopterygii</taxon>
        <taxon>Teleostei</taxon>
        <taxon>Anguilliformes</taxon>
        <taxon>Anguillidae</taxon>
        <taxon>Anguilla</taxon>
    </lineage>
</organism>
<evidence type="ECO:0000313" key="1">
    <source>
        <dbReference type="EMBL" id="JAH95901.1"/>
    </source>
</evidence>
<dbReference type="AlphaFoldDB" id="A0A0E9X0D3"/>
<proteinExistence type="predicted"/>
<sequence>MEGTLSVDSLSVLMDWTLRVGGDSMADEASRKTTPPLGSCTAASAFLERAWIRFQTARTPQFHYAINQRGTKGGVECFAVRE</sequence>
<protein>
    <submittedName>
        <fullName evidence="1">Uncharacterized protein</fullName>
    </submittedName>
</protein>
<reference evidence="1" key="1">
    <citation type="submission" date="2014-11" db="EMBL/GenBank/DDBJ databases">
        <authorList>
            <person name="Amaro Gonzalez C."/>
        </authorList>
    </citation>
    <scope>NUCLEOTIDE SEQUENCE</scope>
</reference>
<reference evidence="1" key="2">
    <citation type="journal article" date="2015" name="Fish Shellfish Immunol.">
        <title>Early steps in the European eel (Anguilla anguilla)-Vibrio vulnificus interaction in the gills: Role of the RtxA13 toxin.</title>
        <authorList>
            <person name="Callol A."/>
            <person name="Pajuelo D."/>
            <person name="Ebbesson L."/>
            <person name="Teles M."/>
            <person name="MacKenzie S."/>
            <person name="Amaro C."/>
        </authorList>
    </citation>
    <scope>NUCLEOTIDE SEQUENCE</scope>
</reference>